<dbReference type="Proteomes" id="UP000006911">
    <property type="component" value="Unassembled WGS sequence"/>
</dbReference>
<organism evidence="2 3">
    <name type="scientific">Tuber melanosporum (strain Mel28)</name>
    <name type="common">Perigord black truffle</name>
    <dbReference type="NCBI Taxonomy" id="656061"/>
    <lineage>
        <taxon>Eukaryota</taxon>
        <taxon>Fungi</taxon>
        <taxon>Dikarya</taxon>
        <taxon>Ascomycota</taxon>
        <taxon>Pezizomycotina</taxon>
        <taxon>Pezizomycetes</taxon>
        <taxon>Pezizales</taxon>
        <taxon>Tuberaceae</taxon>
        <taxon>Tuber</taxon>
    </lineage>
</organism>
<dbReference type="PANTHER" id="PTHR36181:SF1">
    <property type="entry name" value="LAGLIDADG ENDONUCLEASE"/>
    <property type="match status" value="1"/>
</dbReference>
<dbReference type="InterPro" id="IPR027434">
    <property type="entry name" value="Homing_endonucl"/>
</dbReference>
<dbReference type="GO" id="GO:0005739">
    <property type="term" value="C:mitochondrion"/>
    <property type="evidence" value="ECO:0007669"/>
    <property type="project" value="UniProtKB-ARBA"/>
</dbReference>
<dbReference type="RefSeq" id="XP_002839655.1">
    <property type="nucleotide sequence ID" value="XM_002839609.1"/>
</dbReference>
<keyword evidence="3" id="KW-1185">Reference proteome</keyword>
<accession>D5GH53</accession>
<name>D5GH53_TUBMM</name>
<evidence type="ECO:0000259" key="1">
    <source>
        <dbReference type="Pfam" id="PF00961"/>
    </source>
</evidence>
<dbReference type="Pfam" id="PF00961">
    <property type="entry name" value="LAGLIDADG_1"/>
    <property type="match status" value="1"/>
</dbReference>
<dbReference type="SUPFAM" id="SSF55608">
    <property type="entry name" value="Homing endonucleases"/>
    <property type="match status" value="2"/>
</dbReference>
<dbReference type="InParanoid" id="D5GH53"/>
<dbReference type="HOGENOM" id="CLU_1210561_0_0_1"/>
<protein>
    <submittedName>
        <fullName evidence="2">(Perigord truffle) hypothetical protein</fullName>
    </submittedName>
</protein>
<dbReference type="EMBL" id="FN430299">
    <property type="protein sequence ID" value="CAZ83846.1"/>
    <property type="molecule type" value="Genomic_DNA"/>
</dbReference>
<dbReference type="AlphaFoldDB" id="D5GH53"/>
<gene>
    <name evidence="2" type="ORF">GSTUM_00002083001</name>
</gene>
<dbReference type="InterPro" id="IPR051289">
    <property type="entry name" value="LAGLIDADG_Endonuclease"/>
</dbReference>
<dbReference type="eggNOG" id="ENOG502RYYK">
    <property type="taxonomic scope" value="Eukaryota"/>
</dbReference>
<evidence type="ECO:0000313" key="3">
    <source>
        <dbReference type="Proteomes" id="UP000006911"/>
    </source>
</evidence>
<feature type="domain" description="Homing endonuclease LAGLIDADG" evidence="1">
    <location>
        <begin position="76"/>
        <end position="183"/>
    </location>
</feature>
<dbReference type="InterPro" id="IPR004860">
    <property type="entry name" value="LAGLIDADG_dom"/>
</dbReference>
<dbReference type="Gene3D" id="3.10.28.10">
    <property type="entry name" value="Homing endonucleases"/>
    <property type="match status" value="1"/>
</dbReference>
<feature type="non-terminal residue" evidence="2">
    <location>
        <position position="229"/>
    </location>
</feature>
<dbReference type="KEGG" id="tml:GSTUM_00002083001"/>
<evidence type="ECO:0000313" key="2">
    <source>
        <dbReference type="EMBL" id="CAZ83846.1"/>
    </source>
</evidence>
<reference evidence="2 3" key="1">
    <citation type="journal article" date="2010" name="Nature">
        <title>Perigord black truffle genome uncovers evolutionary origins and mechanisms of symbiosis.</title>
        <authorList>
            <person name="Martin F."/>
            <person name="Kohler A."/>
            <person name="Murat C."/>
            <person name="Balestrini R."/>
            <person name="Coutinho P.M."/>
            <person name="Jaillon O."/>
            <person name="Montanini B."/>
            <person name="Morin E."/>
            <person name="Noel B."/>
            <person name="Percudani R."/>
            <person name="Porcel B."/>
            <person name="Rubini A."/>
            <person name="Amicucci A."/>
            <person name="Amselem J."/>
            <person name="Anthouard V."/>
            <person name="Arcioni S."/>
            <person name="Artiguenave F."/>
            <person name="Aury J.M."/>
            <person name="Ballario P."/>
            <person name="Bolchi A."/>
            <person name="Brenna A."/>
            <person name="Brun A."/>
            <person name="Buee M."/>
            <person name="Cantarel B."/>
            <person name="Chevalier G."/>
            <person name="Couloux A."/>
            <person name="Da Silva C."/>
            <person name="Denoeud F."/>
            <person name="Duplessis S."/>
            <person name="Ghignone S."/>
            <person name="Hilselberger B."/>
            <person name="Iotti M."/>
            <person name="Marcais B."/>
            <person name="Mello A."/>
            <person name="Miranda M."/>
            <person name="Pacioni G."/>
            <person name="Quesneville H."/>
            <person name="Riccioni C."/>
            <person name="Ruotolo R."/>
            <person name="Splivallo R."/>
            <person name="Stocchi V."/>
            <person name="Tisserant E."/>
            <person name="Viscomi A.R."/>
            <person name="Zambonelli A."/>
            <person name="Zampieri E."/>
            <person name="Henrissat B."/>
            <person name="Lebrun M.H."/>
            <person name="Paolocci F."/>
            <person name="Bonfante P."/>
            <person name="Ottonello S."/>
            <person name="Wincker P."/>
        </authorList>
    </citation>
    <scope>NUCLEOTIDE SEQUENCE [LARGE SCALE GENOMIC DNA]</scope>
    <source>
        <strain evidence="2 3">Mel28</strain>
    </source>
</reference>
<proteinExistence type="predicted"/>
<dbReference type="PANTHER" id="PTHR36181">
    <property type="entry name" value="INTRON-ENCODED ENDONUCLEASE AI3-RELATED"/>
    <property type="match status" value="1"/>
</dbReference>
<dbReference type="GeneID" id="9187264"/>
<dbReference type="FunCoup" id="D5GH53">
    <property type="interactions" value="4"/>
</dbReference>
<dbReference type="GO" id="GO:0004519">
    <property type="term" value="F:endonuclease activity"/>
    <property type="evidence" value="ECO:0007669"/>
    <property type="project" value="InterPro"/>
</dbReference>
<sequence>MVSQSNIYLNKNAYVLSFSSKECIIFIVSLINGKMRTPKINALYGLIDWLNNKKSQNSIIHKLPQNSEPLGSNSWLSGFIEGDAHFSVRATLPNKKINYPKVECRIELVQRQIYHNGLSNYNFMADIATFLDCSVKEIRTSSNHPQFRIRTISLKSNEILINYLEKYPLFSKKYLDYKDWLKILEFKKLGKYDQGFLDKVITIKNNMNNKRTFFVWDHLQGFYNLENKI</sequence>